<proteinExistence type="predicted"/>
<protein>
    <submittedName>
        <fullName evidence="2">Uncharacterized protein</fullName>
    </submittedName>
</protein>
<organism evidence="2">
    <name type="scientific">Anguilla anguilla</name>
    <name type="common">European freshwater eel</name>
    <name type="synonym">Muraena anguilla</name>
    <dbReference type="NCBI Taxonomy" id="7936"/>
    <lineage>
        <taxon>Eukaryota</taxon>
        <taxon>Metazoa</taxon>
        <taxon>Chordata</taxon>
        <taxon>Craniata</taxon>
        <taxon>Vertebrata</taxon>
        <taxon>Euteleostomi</taxon>
        <taxon>Actinopterygii</taxon>
        <taxon>Neopterygii</taxon>
        <taxon>Teleostei</taxon>
        <taxon>Anguilliformes</taxon>
        <taxon>Anguillidae</taxon>
        <taxon>Anguilla</taxon>
    </lineage>
</organism>
<reference evidence="2" key="1">
    <citation type="submission" date="2014-11" db="EMBL/GenBank/DDBJ databases">
        <authorList>
            <person name="Amaro Gonzalez C."/>
        </authorList>
    </citation>
    <scope>NUCLEOTIDE SEQUENCE</scope>
</reference>
<feature type="transmembrane region" description="Helical" evidence="1">
    <location>
        <begin position="6"/>
        <end position="27"/>
    </location>
</feature>
<evidence type="ECO:0000256" key="1">
    <source>
        <dbReference type="SAM" id="Phobius"/>
    </source>
</evidence>
<name>A0A0E9SG56_ANGAN</name>
<keyword evidence="1" id="KW-0812">Transmembrane</keyword>
<keyword evidence="1" id="KW-1133">Transmembrane helix</keyword>
<evidence type="ECO:0000313" key="2">
    <source>
        <dbReference type="EMBL" id="JAH39488.1"/>
    </source>
</evidence>
<sequence>MGQGSVLTMTCMMLNGFDITLVLMSLYHRYVGLG</sequence>
<dbReference type="AlphaFoldDB" id="A0A0E9SG56"/>
<keyword evidence="1" id="KW-0472">Membrane</keyword>
<reference evidence="2" key="2">
    <citation type="journal article" date="2015" name="Fish Shellfish Immunol.">
        <title>Early steps in the European eel (Anguilla anguilla)-Vibrio vulnificus interaction in the gills: Role of the RtxA13 toxin.</title>
        <authorList>
            <person name="Callol A."/>
            <person name="Pajuelo D."/>
            <person name="Ebbesson L."/>
            <person name="Teles M."/>
            <person name="MacKenzie S."/>
            <person name="Amaro C."/>
        </authorList>
    </citation>
    <scope>NUCLEOTIDE SEQUENCE</scope>
</reference>
<dbReference type="EMBL" id="GBXM01069089">
    <property type="protein sequence ID" value="JAH39488.1"/>
    <property type="molecule type" value="Transcribed_RNA"/>
</dbReference>
<accession>A0A0E9SG56</accession>